<feature type="domain" description="Cyclic nucleotide-binding" evidence="14">
    <location>
        <begin position="214"/>
        <end position="331"/>
    </location>
</feature>
<dbReference type="Gene3D" id="2.60.120.10">
    <property type="entry name" value="Jelly Rolls"/>
    <property type="match status" value="3"/>
</dbReference>
<keyword evidence="2" id="KW-0963">Cytoplasm</keyword>
<evidence type="ECO:0000256" key="2">
    <source>
        <dbReference type="ARBA" id="ARBA00022490"/>
    </source>
</evidence>
<dbReference type="AlphaFoldDB" id="A0AB34JCB7"/>
<name>A0AB34JCB7_PRYPA</name>
<comment type="cofactor">
    <cofactor evidence="1">
        <name>Mg(2+)</name>
        <dbReference type="ChEBI" id="CHEBI:18420"/>
    </cofactor>
</comment>
<dbReference type="Gene3D" id="3.30.200.20">
    <property type="entry name" value="Phosphorylase Kinase, domain 1"/>
    <property type="match status" value="1"/>
</dbReference>
<dbReference type="GO" id="GO:0046872">
    <property type="term" value="F:metal ion binding"/>
    <property type="evidence" value="ECO:0007669"/>
    <property type="project" value="UniProtKB-KW"/>
</dbReference>
<dbReference type="Pfam" id="PF00027">
    <property type="entry name" value="cNMP_binding"/>
    <property type="match status" value="2"/>
</dbReference>
<evidence type="ECO:0000256" key="8">
    <source>
        <dbReference type="ARBA" id="ARBA00022840"/>
    </source>
</evidence>
<protein>
    <recommendedName>
        <fullName evidence="10">cGMP-dependent protein kinase</fullName>
    </recommendedName>
</protein>
<dbReference type="SMART" id="SM00100">
    <property type="entry name" value="cNMP"/>
    <property type="match status" value="3"/>
</dbReference>
<dbReference type="PRINTS" id="PR00103">
    <property type="entry name" value="CAMPKINASE"/>
</dbReference>
<dbReference type="GO" id="GO:0005524">
    <property type="term" value="F:ATP binding"/>
    <property type="evidence" value="ECO:0007669"/>
    <property type="project" value="UniProtKB-UniRule"/>
</dbReference>
<proteinExistence type="predicted"/>
<dbReference type="PROSITE" id="PS50011">
    <property type="entry name" value="PROTEIN_KINASE_DOM"/>
    <property type="match status" value="1"/>
</dbReference>
<evidence type="ECO:0000256" key="4">
    <source>
        <dbReference type="ARBA" id="ARBA00022679"/>
    </source>
</evidence>
<comment type="caution">
    <text evidence="15">The sequence shown here is derived from an EMBL/GenBank/DDBJ whole genome shotgun (WGS) entry which is preliminary data.</text>
</comment>
<dbReference type="PANTHER" id="PTHR24353:SF37">
    <property type="entry name" value="CAMP-DEPENDENT PROTEIN KINASE CATALYTIC SUBUNIT PRKX"/>
    <property type="match status" value="1"/>
</dbReference>
<dbReference type="EMBL" id="JBGBPQ010000010">
    <property type="protein sequence ID" value="KAL1518772.1"/>
    <property type="molecule type" value="Genomic_DNA"/>
</dbReference>
<gene>
    <name evidence="15" type="ORF">AB1Y20_003056</name>
</gene>
<dbReference type="InterPro" id="IPR014710">
    <property type="entry name" value="RmlC-like_jellyroll"/>
</dbReference>
<dbReference type="InterPro" id="IPR000719">
    <property type="entry name" value="Prot_kinase_dom"/>
</dbReference>
<dbReference type="SUPFAM" id="SSF56112">
    <property type="entry name" value="Protein kinase-like (PK-like)"/>
    <property type="match status" value="1"/>
</dbReference>
<feature type="compositionally biased region" description="Basic and acidic residues" evidence="12">
    <location>
        <begin position="68"/>
        <end position="80"/>
    </location>
</feature>
<keyword evidence="16" id="KW-1185">Reference proteome</keyword>
<dbReference type="InterPro" id="IPR011009">
    <property type="entry name" value="Kinase-like_dom_sf"/>
</dbReference>
<dbReference type="CDD" id="cd00038">
    <property type="entry name" value="CAP_ED"/>
    <property type="match status" value="3"/>
</dbReference>
<dbReference type="Proteomes" id="UP001515480">
    <property type="component" value="Unassembled WGS sequence"/>
</dbReference>
<dbReference type="PROSITE" id="PS50042">
    <property type="entry name" value="CNMP_BINDING_3"/>
    <property type="match status" value="2"/>
</dbReference>
<dbReference type="InterPro" id="IPR018490">
    <property type="entry name" value="cNMP-bd_dom_sf"/>
</dbReference>
<feature type="domain" description="Cyclic nucleotide-binding" evidence="14">
    <location>
        <begin position="346"/>
        <end position="455"/>
    </location>
</feature>
<feature type="domain" description="Protein kinase" evidence="13">
    <location>
        <begin position="478"/>
        <end position="680"/>
    </location>
</feature>
<dbReference type="GO" id="GO:0004691">
    <property type="term" value="F:cAMP-dependent protein kinase activity"/>
    <property type="evidence" value="ECO:0007669"/>
    <property type="project" value="TreeGrafter"/>
</dbReference>
<dbReference type="InterPro" id="IPR017441">
    <property type="entry name" value="Protein_kinase_ATP_BS"/>
</dbReference>
<dbReference type="SUPFAM" id="SSF51206">
    <property type="entry name" value="cAMP-binding domain-like"/>
    <property type="match status" value="3"/>
</dbReference>
<dbReference type="SMART" id="SM00220">
    <property type="entry name" value="S_TKc"/>
    <property type="match status" value="1"/>
</dbReference>
<keyword evidence="7" id="KW-0418">Kinase</keyword>
<dbReference type="CDD" id="cd05123">
    <property type="entry name" value="STKc_AGC"/>
    <property type="match status" value="1"/>
</dbReference>
<feature type="compositionally biased region" description="Polar residues" evidence="12">
    <location>
        <begin position="32"/>
        <end position="49"/>
    </location>
</feature>
<reference evidence="15 16" key="1">
    <citation type="journal article" date="2024" name="Science">
        <title>Giant polyketide synthase enzymes in the biosynthesis of giant marine polyether toxins.</title>
        <authorList>
            <person name="Fallon T.R."/>
            <person name="Shende V.V."/>
            <person name="Wierzbicki I.H."/>
            <person name="Pendleton A.L."/>
            <person name="Watervoot N.F."/>
            <person name="Auber R.P."/>
            <person name="Gonzalez D.J."/>
            <person name="Wisecaver J.H."/>
            <person name="Moore B.S."/>
        </authorList>
    </citation>
    <scope>NUCLEOTIDE SEQUENCE [LARGE SCALE GENOMIC DNA]</scope>
    <source>
        <strain evidence="15 16">12B1</strain>
    </source>
</reference>
<dbReference type="Gene3D" id="1.10.510.10">
    <property type="entry name" value="Transferase(Phosphotransferase) domain 1"/>
    <property type="match status" value="1"/>
</dbReference>
<keyword evidence="8 11" id="KW-0067">ATP-binding</keyword>
<evidence type="ECO:0000256" key="11">
    <source>
        <dbReference type="PROSITE-ProRule" id="PRU10141"/>
    </source>
</evidence>
<feature type="region of interest" description="Disordered" evidence="12">
    <location>
        <begin position="1"/>
        <end position="82"/>
    </location>
</feature>
<dbReference type="PROSITE" id="PS00888">
    <property type="entry name" value="CNMP_BINDING_1"/>
    <property type="match status" value="1"/>
</dbReference>
<feature type="binding site" evidence="11">
    <location>
        <position position="508"/>
    </location>
    <ligand>
        <name>ATP</name>
        <dbReference type="ChEBI" id="CHEBI:30616"/>
    </ligand>
</feature>
<dbReference type="PANTHER" id="PTHR24353">
    <property type="entry name" value="CYCLIC NUCLEOTIDE-DEPENDENT PROTEIN KINASE"/>
    <property type="match status" value="1"/>
</dbReference>
<evidence type="ECO:0000259" key="14">
    <source>
        <dbReference type="PROSITE" id="PS50042"/>
    </source>
</evidence>
<feature type="compositionally biased region" description="Low complexity" evidence="12">
    <location>
        <begin position="16"/>
        <end position="25"/>
    </location>
</feature>
<evidence type="ECO:0000313" key="15">
    <source>
        <dbReference type="EMBL" id="KAL1518772.1"/>
    </source>
</evidence>
<evidence type="ECO:0000256" key="12">
    <source>
        <dbReference type="SAM" id="MobiDB-lite"/>
    </source>
</evidence>
<evidence type="ECO:0000256" key="3">
    <source>
        <dbReference type="ARBA" id="ARBA00022527"/>
    </source>
</evidence>
<evidence type="ECO:0000256" key="9">
    <source>
        <dbReference type="ARBA" id="ARBA00022842"/>
    </source>
</evidence>
<evidence type="ECO:0000259" key="13">
    <source>
        <dbReference type="PROSITE" id="PS50011"/>
    </source>
</evidence>
<evidence type="ECO:0000256" key="10">
    <source>
        <dbReference type="ARBA" id="ARBA00024113"/>
    </source>
</evidence>
<keyword evidence="6 11" id="KW-0547">Nucleotide-binding</keyword>
<keyword evidence="3" id="KW-0723">Serine/threonine-protein kinase</keyword>
<evidence type="ECO:0000256" key="5">
    <source>
        <dbReference type="ARBA" id="ARBA00022723"/>
    </source>
</evidence>
<keyword evidence="9" id="KW-0460">Magnesium</keyword>
<dbReference type="InterPro" id="IPR000595">
    <property type="entry name" value="cNMP-bd_dom"/>
</dbReference>
<dbReference type="PROSITE" id="PS00107">
    <property type="entry name" value="PROTEIN_KINASE_ATP"/>
    <property type="match status" value="1"/>
</dbReference>
<evidence type="ECO:0000256" key="1">
    <source>
        <dbReference type="ARBA" id="ARBA00001946"/>
    </source>
</evidence>
<organism evidence="15 16">
    <name type="scientific">Prymnesium parvum</name>
    <name type="common">Toxic golden alga</name>
    <dbReference type="NCBI Taxonomy" id="97485"/>
    <lineage>
        <taxon>Eukaryota</taxon>
        <taxon>Haptista</taxon>
        <taxon>Haptophyta</taxon>
        <taxon>Prymnesiophyceae</taxon>
        <taxon>Prymnesiales</taxon>
        <taxon>Prymnesiaceae</taxon>
        <taxon>Prymnesium</taxon>
    </lineage>
</organism>
<dbReference type="InterPro" id="IPR045270">
    <property type="entry name" value="STKc_AGC"/>
</dbReference>
<dbReference type="Pfam" id="PF00069">
    <property type="entry name" value="Pkinase"/>
    <property type="match status" value="1"/>
</dbReference>
<evidence type="ECO:0000256" key="7">
    <source>
        <dbReference type="ARBA" id="ARBA00022777"/>
    </source>
</evidence>
<sequence length="680" mass="75773">MGVCGGKLREIETVKGARSSSVGSVRSEHTTEPSANSSNTMLRKVSVNSDTEKPWSRQKVFTTTPESDGPKSARSHKSEADSALVRTAVQQSTLLGAMLTPQLEDIIDYMEESSFNTGQVIDLSGGMCVILEGRIRLRNAVSGGISAFYGKGDVVGEFGLLHSKCTGKDLMNAKAVQQTTRICMLKRSVYAAIMVYSRQQQITANLRLLSSIPIFENLSVPEKLKLADACTIETFAPGDTIVTEGEQGEHFYVLKSGEAKVLRKEKDGTLKIIDYKYKGDHFGDEALTKGLPRNATVIAADSGGLQQIEALRVDKSTFMELLGPICEVLERTEGAVRTLDLFAVPLLSELTAESREDLIKRLVEVSFAEGEIIFSQGEVGDKLFIIKEGEVSIMREEETRYLSTKGKNAREIDHLYRGQYFGERALLKNDPRMASAIAAKKLVCYSLSKSDFDQMALTKNAFWSRRWEKEDTRDPSSLVVIGMLGAGAFGTAWYVRHRRFTDRSYALKALEKKRMNNAKWRSAVKREKSILSGLPPHPNVIALYQTFQDDHHLFMLMEIAVGGELFKRLCKEMRFSHSTACFYSACVVLALSHLHSVNVIFRDLKPENLLISSNGYLKLIDMGFAKKVPPGEKTYTLCGTPYYLAPEMIKHKGHDASIDWWTLGVLTYEMIDGEPPFQVR</sequence>
<keyword evidence="4" id="KW-0808">Transferase</keyword>
<keyword evidence="5" id="KW-0479">Metal-binding</keyword>
<evidence type="ECO:0000313" key="16">
    <source>
        <dbReference type="Proteomes" id="UP001515480"/>
    </source>
</evidence>
<accession>A0AB34JCB7</accession>
<dbReference type="GO" id="GO:0005952">
    <property type="term" value="C:cAMP-dependent protein kinase complex"/>
    <property type="evidence" value="ECO:0007669"/>
    <property type="project" value="TreeGrafter"/>
</dbReference>
<dbReference type="InterPro" id="IPR018488">
    <property type="entry name" value="cNMP-bd_CS"/>
</dbReference>
<evidence type="ECO:0000256" key="6">
    <source>
        <dbReference type="ARBA" id="ARBA00022741"/>
    </source>
</evidence>